<dbReference type="Gene3D" id="3.55.40.10">
    <property type="entry name" value="minor pseudopilin epsh domain"/>
    <property type="match status" value="1"/>
</dbReference>
<dbReference type="AlphaFoldDB" id="A0A177NWW0"/>
<keyword evidence="6 11" id="KW-0812">Transmembrane</keyword>
<evidence type="ECO:0000256" key="2">
    <source>
        <dbReference type="ARBA" id="ARBA00021549"/>
    </source>
</evidence>
<evidence type="ECO:0000256" key="11">
    <source>
        <dbReference type="SAM" id="Phobius"/>
    </source>
</evidence>
<comment type="subcellular location">
    <subcellularLocation>
        <location evidence="1">Cell inner membrane</location>
        <topology evidence="1">Single-pass membrane protein</topology>
    </subcellularLocation>
</comment>
<evidence type="ECO:0000256" key="8">
    <source>
        <dbReference type="ARBA" id="ARBA00023136"/>
    </source>
</evidence>
<evidence type="ECO:0000256" key="6">
    <source>
        <dbReference type="ARBA" id="ARBA00022692"/>
    </source>
</evidence>
<evidence type="ECO:0000313" key="13">
    <source>
        <dbReference type="EMBL" id="OAI22134.1"/>
    </source>
</evidence>
<keyword evidence="5" id="KW-0997">Cell inner membrane</keyword>
<keyword evidence="7 11" id="KW-1133">Transmembrane helix</keyword>
<dbReference type="Proteomes" id="UP000077628">
    <property type="component" value="Unassembled WGS sequence"/>
</dbReference>
<dbReference type="InterPro" id="IPR045584">
    <property type="entry name" value="Pilin-like"/>
</dbReference>
<evidence type="ECO:0000313" key="14">
    <source>
        <dbReference type="Proteomes" id="UP000077628"/>
    </source>
</evidence>
<keyword evidence="8 11" id="KW-0472">Membrane</keyword>
<protein>
    <recommendedName>
        <fullName evidence="2">Type II secretion system protein H</fullName>
    </recommendedName>
    <alternativeName>
        <fullName evidence="10">General secretion pathway protein H</fullName>
    </alternativeName>
</protein>
<evidence type="ECO:0000256" key="1">
    <source>
        <dbReference type="ARBA" id="ARBA00004377"/>
    </source>
</evidence>
<feature type="transmembrane region" description="Helical" evidence="11">
    <location>
        <begin position="12"/>
        <end position="35"/>
    </location>
</feature>
<evidence type="ECO:0000256" key="7">
    <source>
        <dbReference type="ARBA" id="ARBA00022989"/>
    </source>
</evidence>
<reference evidence="14" key="1">
    <citation type="submission" date="2016-03" db="EMBL/GenBank/DDBJ databases">
        <authorList>
            <person name="Heylen K."/>
            <person name="De Vos P."/>
            <person name="Vekeman B."/>
        </authorList>
    </citation>
    <scope>NUCLEOTIDE SEQUENCE [LARGE SCALE GENOMIC DNA]</scope>
    <source>
        <strain evidence="14">R-45383</strain>
    </source>
</reference>
<evidence type="ECO:0000256" key="10">
    <source>
        <dbReference type="ARBA" id="ARBA00030775"/>
    </source>
</evidence>
<dbReference type="Pfam" id="PF07963">
    <property type="entry name" value="N_methyl"/>
    <property type="match status" value="1"/>
</dbReference>
<organism evidence="13 14">
    <name type="scientific">Methylomonas koyamae</name>
    <dbReference type="NCBI Taxonomy" id="702114"/>
    <lineage>
        <taxon>Bacteria</taxon>
        <taxon>Pseudomonadati</taxon>
        <taxon>Pseudomonadota</taxon>
        <taxon>Gammaproteobacteria</taxon>
        <taxon>Methylococcales</taxon>
        <taxon>Methylococcaceae</taxon>
        <taxon>Methylomonas</taxon>
    </lineage>
</organism>
<comment type="caution">
    <text evidence="13">The sequence shown here is derived from an EMBL/GenBank/DDBJ whole genome shotgun (WGS) entry which is preliminary data.</text>
</comment>
<evidence type="ECO:0000256" key="3">
    <source>
        <dbReference type="ARBA" id="ARBA00022475"/>
    </source>
</evidence>
<dbReference type="GO" id="GO:0015627">
    <property type="term" value="C:type II protein secretion system complex"/>
    <property type="evidence" value="ECO:0007669"/>
    <property type="project" value="InterPro"/>
</dbReference>
<dbReference type="Pfam" id="PF12019">
    <property type="entry name" value="GspH"/>
    <property type="match status" value="1"/>
</dbReference>
<dbReference type="GO" id="GO:0005886">
    <property type="term" value="C:plasma membrane"/>
    <property type="evidence" value="ECO:0007669"/>
    <property type="project" value="UniProtKB-SubCell"/>
</dbReference>
<dbReference type="PROSITE" id="PS00409">
    <property type="entry name" value="PROKAR_NTER_METHYL"/>
    <property type="match status" value="1"/>
</dbReference>
<evidence type="ECO:0000256" key="5">
    <source>
        <dbReference type="ARBA" id="ARBA00022519"/>
    </source>
</evidence>
<accession>A0A177NWW0</accession>
<dbReference type="InterPro" id="IPR012902">
    <property type="entry name" value="N_methyl_site"/>
</dbReference>
<dbReference type="OrthoDB" id="2313614at2"/>
<dbReference type="NCBIfam" id="TIGR02532">
    <property type="entry name" value="IV_pilin_GFxxxE"/>
    <property type="match status" value="1"/>
</dbReference>
<keyword evidence="4" id="KW-0488">Methylation</keyword>
<evidence type="ECO:0000259" key="12">
    <source>
        <dbReference type="Pfam" id="PF12019"/>
    </source>
</evidence>
<dbReference type="RefSeq" id="WP_064026610.1">
    <property type="nucleotide sequence ID" value="NZ_LUUK01000083.1"/>
</dbReference>
<name>A0A177NWW0_9GAMM</name>
<dbReference type="SUPFAM" id="SSF54523">
    <property type="entry name" value="Pili subunits"/>
    <property type="match status" value="1"/>
</dbReference>
<evidence type="ECO:0000256" key="9">
    <source>
        <dbReference type="ARBA" id="ARBA00025772"/>
    </source>
</evidence>
<dbReference type="EMBL" id="LUUK01000083">
    <property type="protein sequence ID" value="OAI22134.1"/>
    <property type="molecule type" value="Genomic_DNA"/>
</dbReference>
<proteinExistence type="inferred from homology"/>
<evidence type="ECO:0000256" key="4">
    <source>
        <dbReference type="ARBA" id="ARBA00022481"/>
    </source>
</evidence>
<sequence length="198" mass="21401">MRYSHPNNRGFTLIELMITLTIAGILSAIAIPSFISAVRNSRLTGATNQFVAALNYARSEAIKRGQYVVVRKTGTNWESGWQTFVDVDRSGSNANVFNDDNTAPLCEADEDCLLRVYDALPTGFTLRGNGTVADYIYFKASGESKNGSFAICDNADGNDTAEAGTARLVVVTMVGRVRLGEDLDNNNIPDDLDSCSSP</sequence>
<feature type="domain" description="General secretion pathway GspH" evidence="12">
    <location>
        <begin position="46"/>
        <end position="173"/>
    </location>
</feature>
<dbReference type="GO" id="GO:0015628">
    <property type="term" value="P:protein secretion by the type II secretion system"/>
    <property type="evidence" value="ECO:0007669"/>
    <property type="project" value="InterPro"/>
</dbReference>
<dbReference type="STRING" id="702114.A1355_22690"/>
<gene>
    <name evidence="13" type="ORF">A1355_22690</name>
</gene>
<comment type="similarity">
    <text evidence="9">Belongs to the GSP H family.</text>
</comment>
<keyword evidence="3" id="KW-1003">Cell membrane</keyword>
<dbReference type="InterPro" id="IPR022346">
    <property type="entry name" value="T2SS_GspH"/>
</dbReference>
<keyword evidence="14" id="KW-1185">Reference proteome</keyword>